<evidence type="ECO:0000256" key="2">
    <source>
        <dbReference type="ARBA" id="ARBA00004442"/>
    </source>
</evidence>
<protein>
    <recommendedName>
        <fullName evidence="12">Right handed beta helix domain-containing protein</fullName>
    </recommendedName>
</protein>
<name>F4PX14_CACFS</name>
<dbReference type="PROSITE" id="PS51257">
    <property type="entry name" value="PROKAR_LIPOPROTEIN"/>
    <property type="match status" value="1"/>
</dbReference>
<dbReference type="RefSeq" id="XP_004358163.1">
    <property type="nucleotide sequence ID" value="XM_004358106.1"/>
</dbReference>
<dbReference type="NCBIfam" id="TIGR01376">
    <property type="entry name" value="POMP_repeat"/>
    <property type="match status" value="1"/>
</dbReference>
<dbReference type="GeneID" id="14871985"/>
<keyword evidence="7" id="KW-0998">Cell outer membrane</keyword>
<evidence type="ECO:0000256" key="1">
    <source>
        <dbReference type="ARBA" id="ARBA00004196"/>
    </source>
</evidence>
<organism evidence="10 11">
    <name type="scientific">Cavenderia fasciculata</name>
    <name type="common">Slime mold</name>
    <name type="synonym">Dictyostelium fasciculatum</name>
    <dbReference type="NCBI Taxonomy" id="261658"/>
    <lineage>
        <taxon>Eukaryota</taxon>
        <taxon>Amoebozoa</taxon>
        <taxon>Evosea</taxon>
        <taxon>Eumycetozoa</taxon>
        <taxon>Dictyostelia</taxon>
        <taxon>Acytosteliales</taxon>
        <taxon>Cavenderiaceae</taxon>
        <taxon>Cavenderia</taxon>
    </lineage>
</organism>
<comment type="subcellular location">
    <subcellularLocation>
        <location evidence="1">Cell envelope</location>
    </subcellularLocation>
    <subcellularLocation>
        <location evidence="2">Cell outer membrane</location>
    </subcellularLocation>
    <subcellularLocation>
        <location evidence="3">Secreted</location>
    </subcellularLocation>
</comment>
<evidence type="ECO:0008006" key="12">
    <source>
        <dbReference type="Google" id="ProtNLM"/>
    </source>
</evidence>
<gene>
    <name evidence="10" type="ORF">DFA_06919</name>
</gene>
<evidence type="ECO:0000256" key="3">
    <source>
        <dbReference type="ARBA" id="ARBA00004613"/>
    </source>
</evidence>
<sequence>MNKLFITIVFSILASIICSCAAATTPIIYVSNDSVNNSTTCGGDQTAENACSDIQSALASFQASSGPMTNGSSLTISMSPGRYFGEMNANLKVYNQTVFITCTEAATGGHTTIDLTNVTSYFLEIDSSLVDNPNPTDTTTLTVSSVHFTNLNISKPSTPLTGIVTSDSMPSNVDVTFNECTFNNISTPQEGTIVRITRLGGTQSLNINSCVFTNVVSIGADMFHVAHITVNINDTLIEYCQGVWIINQIYGELHISNSQFENNVFEQALIFQNMVKSLGNTNSITNSTFSNNQCFNRSLIVASESNLVLSTSTFQGSVNTSAIQIGQHSDVLINQTLFTDNNNTIAGQVGGQVVVVDDSNVNITSCTFSKNIGVSGSAISVLASDPFNTVIIIDTLFTNNTALDFGGAIYTKMSAVSVNASQFIGNKAYSAAGAIYSVSYSNVTLSNVNMTDNIGQGGAIVCGSYSSVIINDVQSSGNFDTTNNIQKSTLVTCLSGSGGCTVSGTSSDGMCPANHDSSSDRPRRGLTSGQIAGIVIGVLVGVAILVCVIYIFLLYIHVTSRMLSNEVFKIVAQVSSKIDYIDKQNIDNLDNESYKLLDQLTETLLHFDTPLKQCLRYRGYTLTETECCSLMDILIDLNNRLYRFFTSHQIIVGAMQLTLFVSLKAFGEVKDNVKRNYYFTVVIPPLIFKFKHISGNSSIRLDKIVDHLNLTLIDEQLETFKLDTKNGHEEYLKDRDARISGCLGAWIENVMQGRLVLLSLTSINDVVTFYAINALKEHEADHVKEILHIHFTKAFIDRLYALYRHIDGPIIDNSVKIVASAVLSSSICTSIRNLECPATFLPMPETRDFIGVLMQHGRLLEQEHEDVVFDSLLMLSNLTSDATDKDEYLEIAVELGLVQLVCDLTLQPLFSHDGTTRELSEFLKPIHFNNNNINNNNNDSTMDTTETMTPTTEIKNPLSKTNYKCLFMIVELICVQLQGTEGWQPYVLEFINKGLLQAFLSAIVFEPLAPSAIIANWSSFFMSLINGPDPVENLFYKKHFLDLNIVAYLQKLSPIFSNIYWDLCDVEDYQ</sequence>
<feature type="chain" id="PRO_5003313455" description="Right handed beta helix domain-containing protein" evidence="9">
    <location>
        <begin position="23"/>
        <end position="1070"/>
    </location>
</feature>
<accession>F4PX14</accession>
<keyword evidence="6 8" id="KW-0472">Membrane</keyword>
<keyword evidence="5 9" id="KW-0732">Signal</keyword>
<keyword evidence="4" id="KW-0964">Secreted</keyword>
<evidence type="ECO:0000256" key="8">
    <source>
        <dbReference type="SAM" id="Phobius"/>
    </source>
</evidence>
<dbReference type="EMBL" id="GL883013">
    <property type="protein sequence ID" value="EGG19817.1"/>
    <property type="molecule type" value="Genomic_DNA"/>
</dbReference>
<evidence type="ECO:0000256" key="5">
    <source>
        <dbReference type="ARBA" id="ARBA00022729"/>
    </source>
</evidence>
<dbReference type="AlphaFoldDB" id="F4PX14"/>
<feature type="transmembrane region" description="Helical" evidence="8">
    <location>
        <begin position="531"/>
        <end position="556"/>
    </location>
</feature>
<reference evidence="11" key="1">
    <citation type="journal article" date="2011" name="Genome Res.">
        <title>Phylogeny-wide analysis of social amoeba genomes highlights ancient origins for complex intercellular communication.</title>
        <authorList>
            <person name="Heidel A.J."/>
            <person name="Lawal H.M."/>
            <person name="Felder M."/>
            <person name="Schilde C."/>
            <person name="Helps N.R."/>
            <person name="Tunggal B."/>
            <person name="Rivero F."/>
            <person name="John U."/>
            <person name="Schleicher M."/>
            <person name="Eichinger L."/>
            <person name="Platzer M."/>
            <person name="Noegel A.A."/>
            <person name="Schaap P."/>
            <person name="Gloeckner G."/>
        </authorList>
    </citation>
    <scope>NUCLEOTIDE SEQUENCE [LARGE SCALE GENOMIC DNA]</scope>
    <source>
        <strain evidence="11">SH3</strain>
    </source>
</reference>
<feature type="signal peptide" evidence="9">
    <location>
        <begin position="1"/>
        <end position="22"/>
    </location>
</feature>
<dbReference type="PANTHER" id="PTHR31318:SF2">
    <property type="entry name" value="PECTIN LYASE-LIKE FAMILY PROTEIN-RELATED"/>
    <property type="match status" value="1"/>
</dbReference>
<dbReference type="SUPFAM" id="SSF51126">
    <property type="entry name" value="Pectin lyase-like"/>
    <property type="match status" value="2"/>
</dbReference>
<evidence type="ECO:0000256" key="6">
    <source>
        <dbReference type="ARBA" id="ARBA00023136"/>
    </source>
</evidence>
<evidence type="ECO:0000256" key="7">
    <source>
        <dbReference type="ARBA" id="ARBA00023237"/>
    </source>
</evidence>
<dbReference type="GO" id="GO:0005576">
    <property type="term" value="C:extracellular region"/>
    <property type="evidence" value="ECO:0007669"/>
    <property type="project" value="UniProtKB-SubCell"/>
</dbReference>
<keyword evidence="8" id="KW-1133">Transmembrane helix</keyword>
<keyword evidence="11" id="KW-1185">Reference proteome</keyword>
<evidence type="ECO:0000313" key="11">
    <source>
        <dbReference type="Proteomes" id="UP000007797"/>
    </source>
</evidence>
<evidence type="ECO:0000313" key="10">
    <source>
        <dbReference type="EMBL" id="EGG19817.1"/>
    </source>
</evidence>
<dbReference type="KEGG" id="dfa:DFA_06919"/>
<keyword evidence="8" id="KW-0812">Transmembrane</keyword>
<dbReference type="Proteomes" id="UP000007797">
    <property type="component" value="Unassembled WGS sequence"/>
</dbReference>
<dbReference type="InterPro" id="IPR003368">
    <property type="entry name" value="POMP_repeat"/>
</dbReference>
<evidence type="ECO:0000256" key="9">
    <source>
        <dbReference type="SAM" id="SignalP"/>
    </source>
</evidence>
<proteinExistence type="predicted"/>
<dbReference type="PANTHER" id="PTHR31318">
    <property type="entry name" value="EXPRESSED PROTEIN-RELATED"/>
    <property type="match status" value="1"/>
</dbReference>
<dbReference type="InterPro" id="IPR011050">
    <property type="entry name" value="Pectin_lyase_fold/virulence"/>
</dbReference>
<evidence type="ECO:0000256" key="4">
    <source>
        <dbReference type="ARBA" id="ARBA00022525"/>
    </source>
</evidence>